<keyword evidence="3" id="KW-0175">Coiled coil</keyword>
<evidence type="ECO:0000256" key="1">
    <source>
        <dbReference type="ARBA" id="ARBA00004123"/>
    </source>
</evidence>
<proteinExistence type="predicted"/>
<dbReference type="GO" id="GO:0006355">
    <property type="term" value="P:regulation of DNA-templated transcription"/>
    <property type="evidence" value="ECO:0007669"/>
    <property type="project" value="InterPro"/>
</dbReference>
<evidence type="ECO:0000256" key="3">
    <source>
        <dbReference type="SAM" id="Coils"/>
    </source>
</evidence>
<evidence type="ECO:0000313" key="4">
    <source>
        <dbReference type="EMBL" id="KAJ3443632.1"/>
    </source>
</evidence>
<comment type="subcellular location">
    <subcellularLocation>
        <location evidence="1">Nucleus</location>
    </subcellularLocation>
</comment>
<protein>
    <submittedName>
        <fullName evidence="4">Uncharacterized protein</fullName>
    </submittedName>
</protein>
<gene>
    <name evidence="4" type="ORF">M0812_09476</name>
</gene>
<dbReference type="Proteomes" id="UP001146793">
    <property type="component" value="Unassembled WGS sequence"/>
</dbReference>
<evidence type="ECO:0000256" key="2">
    <source>
        <dbReference type="ARBA" id="ARBA00023242"/>
    </source>
</evidence>
<comment type="caution">
    <text evidence="4">The sequence shown here is derived from an EMBL/GenBank/DDBJ whole genome shotgun (WGS) entry which is preliminary data.</text>
</comment>
<dbReference type="EMBL" id="JANTQA010000023">
    <property type="protein sequence ID" value="KAJ3443632.1"/>
    <property type="molecule type" value="Genomic_DNA"/>
</dbReference>
<keyword evidence="2" id="KW-0539">Nucleus</keyword>
<organism evidence="4 5">
    <name type="scientific">Anaeramoeba flamelloides</name>
    <dbReference type="NCBI Taxonomy" id="1746091"/>
    <lineage>
        <taxon>Eukaryota</taxon>
        <taxon>Metamonada</taxon>
        <taxon>Anaeramoebidae</taxon>
        <taxon>Anaeramoeba</taxon>
    </lineage>
</organism>
<name>A0AAV7ZSK4_9EUKA</name>
<feature type="coiled-coil region" evidence="3">
    <location>
        <begin position="13"/>
        <end position="68"/>
    </location>
</feature>
<reference evidence="4" key="1">
    <citation type="submission" date="2022-08" db="EMBL/GenBank/DDBJ databases">
        <title>Novel sulphate-reducing endosymbionts in the free-living metamonad Anaeramoeba.</title>
        <authorList>
            <person name="Jerlstrom-Hultqvist J."/>
            <person name="Cepicka I."/>
            <person name="Gallot-Lavallee L."/>
            <person name="Salas-Leiva D."/>
            <person name="Curtis B.A."/>
            <person name="Zahonova K."/>
            <person name="Pipaliya S."/>
            <person name="Dacks J."/>
            <person name="Roger A.J."/>
        </authorList>
    </citation>
    <scope>NUCLEOTIDE SEQUENCE</scope>
    <source>
        <strain evidence="4">Busselton2</strain>
    </source>
</reference>
<dbReference type="Gene3D" id="1.20.1160.11">
    <property type="entry name" value="Paired amphipathic helix"/>
    <property type="match status" value="1"/>
</dbReference>
<accession>A0AAV7ZSK4</accession>
<dbReference type="GO" id="GO:0005634">
    <property type="term" value="C:nucleus"/>
    <property type="evidence" value="ECO:0007669"/>
    <property type="project" value="UniProtKB-SubCell"/>
</dbReference>
<dbReference type="InterPro" id="IPR036600">
    <property type="entry name" value="PAH_sf"/>
</dbReference>
<dbReference type="AlphaFoldDB" id="A0AAV7ZSK4"/>
<evidence type="ECO:0000313" key="5">
    <source>
        <dbReference type="Proteomes" id="UP001146793"/>
    </source>
</evidence>
<sequence length="334" mass="39332">MNESTTKDFGFSLENIQKIFEKYQSKLNQANIENRQLSKKNQALVKLLEEQEKQILQLESRSNKLLVTLKKVQKDNQKLNQFKHSILKTIKQQSNNSASTSGFKNYKEFNKTLPKVEKPNKEFFKNAQEFDEETEEEEMNFENEKRFNNEKIFFVKQTENPRYSTKRPEKNVENNQFEMKTPVREQATNDTDELLKEIEKSISKSHTNQNTRNNFILNSKVDYTKPKYIIPRIEPRQTGFVKSRFSNKYRTRKNLFENSHLNKSASKKNKNLNNSDLFSKAKEELSFNNYNSLLKLISQFNSGQITKSTAIEMGSVLFGHSQSELLNQFLFLIN</sequence>